<dbReference type="InterPro" id="IPR001266">
    <property type="entry name" value="Ribosomal_eS19"/>
</dbReference>
<protein>
    <submittedName>
        <fullName evidence="4">Ribosomal protein S19e family protein</fullName>
    </submittedName>
</protein>
<comment type="similarity">
    <text evidence="1">Belongs to the eukaryotic ribosomal protein eS19 family.</text>
</comment>
<evidence type="ECO:0000313" key="5">
    <source>
        <dbReference type="Proteomes" id="UP000236928"/>
    </source>
</evidence>
<dbReference type="GO" id="GO:0003723">
    <property type="term" value="F:RNA binding"/>
    <property type="evidence" value="ECO:0007669"/>
    <property type="project" value="TreeGrafter"/>
</dbReference>
<name>A0A2P4YW08_9CRYT</name>
<dbReference type="Pfam" id="PF01090">
    <property type="entry name" value="Ribosomal_S19e"/>
    <property type="match status" value="1"/>
</dbReference>
<dbReference type="InterPro" id="IPR036388">
    <property type="entry name" value="WH-like_DNA-bd_sf"/>
</dbReference>
<dbReference type="InterPro" id="IPR036390">
    <property type="entry name" value="WH_DNA-bd_sf"/>
</dbReference>
<dbReference type="Proteomes" id="UP000236928">
    <property type="component" value="Unassembled WGS sequence"/>
</dbReference>
<dbReference type="SMART" id="SM01413">
    <property type="entry name" value="Ribosomal_S19e"/>
    <property type="match status" value="1"/>
</dbReference>
<evidence type="ECO:0000313" key="4">
    <source>
        <dbReference type="EMBL" id="POM81988.1"/>
    </source>
</evidence>
<reference evidence="4 5" key="1">
    <citation type="submission" date="2014-04" db="EMBL/GenBank/DDBJ databases">
        <title>Comparative Genomics of Cryptosporidium Species.</title>
        <authorList>
            <person name="Silva J.C."/>
            <person name="Su Q."/>
            <person name="Chalmers R."/>
            <person name="Chibucos M.C."/>
            <person name="Elwin K."/>
            <person name="Godinez A."/>
            <person name="Guo F."/>
            <person name="Huynh K."/>
            <person name="Orvis J."/>
            <person name="Ott S."/>
            <person name="Sadzewicz L."/>
            <person name="Sengamalay N."/>
            <person name="Shetty A."/>
            <person name="Sun M."/>
            <person name="Tallon L."/>
            <person name="Xiao L."/>
            <person name="Zhang H."/>
            <person name="Fraser C.M."/>
            <person name="Zhu G."/>
            <person name="Kissinger J."/>
            <person name="Widmer G."/>
        </authorList>
    </citation>
    <scope>NUCLEOTIDE SEQUENCE [LARGE SCALE GENOMIC DNA]</scope>
    <source>
        <strain evidence="4 5">UKMEL1</strain>
    </source>
</reference>
<dbReference type="VEuPathDB" id="CryptoDB:CmeUKMEL1_00145"/>
<dbReference type="SUPFAM" id="SSF46785">
    <property type="entry name" value="Winged helix' DNA-binding domain"/>
    <property type="match status" value="1"/>
</dbReference>
<proteinExistence type="inferred from homology"/>
<keyword evidence="3" id="KW-0687">Ribonucleoprotein</keyword>
<evidence type="ECO:0000256" key="3">
    <source>
        <dbReference type="ARBA" id="ARBA00023274"/>
    </source>
</evidence>
<keyword evidence="5" id="KW-1185">Reference proteome</keyword>
<dbReference type="OrthoDB" id="428974at2759"/>
<dbReference type="Gene3D" id="1.10.10.10">
    <property type="entry name" value="Winged helix-like DNA-binding domain superfamily/Winged helix DNA-binding domain"/>
    <property type="match status" value="1"/>
</dbReference>
<dbReference type="PANTHER" id="PTHR11710">
    <property type="entry name" value="40S RIBOSOMAL PROTEIN S19"/>
    <property type="match status" value="1"/>
</dbReference>
<sequence>MVENTGFERVSQWFERMTLYETAAPRVIKTAKDVPAGILIEKFAQQLKKGGKMAMPEWIDHVKTASSKELPPQNSDWLYIRAASILRHLYVRPNVGVGALSKFYGRKQRNGTARNHSAVASRGIIRYCLIQLQSLGLVEFNPNTGTRRLSPQGQRELDSIARQCKA</sequence>
<evidence type="ECO:0000256" key="1">
    <source>
        <dbReference type="ARBA" id="ARBA00010014"/>
    </source>
</evidence>
<keyword evidence="2 4" id="KW-0689">Ribosomal protein</keyword>
<dbReference type="GO" id="GO:0006412">
    <property type="term" value="P:translation"/>
    <property type="evidence" value="ECO:0007669"/>
    <property type="project" value="InterPro"/>
</dbReference>
<dbReference type="GO" id="GO:0022627">
    <property type="term" value="C:cytosolic small ribosomal subunit"/>
    <property type="evidence" value="ECO:0007669"/>
    <property type="project" value="TreeGrafter"/>
</dbReference>
<dbReference type="AlphaFoldDB" id="A0A2P4YW08"/>
<comment type="caution">
    <text evidence="4">The sequence shown here is derived from an EMBL/GenBank/DDBJ whole genome shotgun (WGS) entry which is preliminary data.</text>
</comment>
<dbReference type="FunFam" id="1.10.10.10:FF:000118">
    <property type="entry name" value="40S ribosomal protein S19"/>
    <property type="match status" value="1"/>
</dbReference>
<accession>A0A2P4YW08</accession>
<dbReference type="PANTHER" id="PTHR11710:SF0">
    <property type="entry name" value="40S RIBOSOMAL PROTEIN S19"/>
    <property type="match status" value="1"/>
</dbReference>
<evidence type="ECO:0000256" key="2">
    <source>
        <dbReference type="ARBA" id="ARBA00022980"/>
    </source>
</evidence>
<dbReference type="GO" id="GO:0003735">
    <property type="term" value="F:structural constituent of ribosome"/>
    <property type="evidence" value="ECO:0007669"/>
    <property type="project" value="InterPro"/>
</dbReference>
<dbReference type="EMBL" id="JIBK01000002">
    <property type="protein sequence ID" value="POM81988.1"/>
    <property type="molecule type" value="Genomic_DNA"/>
</dbReference>
<organism evidence="4 5">
    <name type="scientific">Cryptosporidium meleagridis</name>
    <dbReference type="NCBI Taxonomy" id="93969"/>
    <lineage>
        <taxon>Eukaryota</taxon>
        <taxon>Sar</taxon>
        <taxon>Alveolata</taxon>
        <taxon>Apicomplexa</taxon>
        <taxon>Conoidasida</taxon>
        <taxon>Coccidia</taxon>
        <taxon>Eucoccidiorida</taxon>
        <taxon>Eimeriorina</taxon>
        <taxon>Cryptosporidiidae</taxon>
        <taxon>Cryptosporidium</taxon>
    </lineage>
</organism>
<gene>
    <name evidence="4" type="ORF">CmeUKMEL1_00145</name>
</gene>
<dbReference type="GO" id="GO:0000028">
    <property type="term" value="P:ribosomal small subunit assembly"/>
    <property type="evidence" value="ECO:0007669"/>
    <property type="project" value="TreeGrafter"/>
</dbReference>